<feature type="compositionally biased region" description="Basic and acidic residues" evidence="1">
    <location>
        <begin position="1"/>
        <end position="17"/>
    </location>
</feature>
<dbReference type="EMBL" id="CADCVP010000272">
    <property type="protein sequence ID" value="CAA9511766.1"/>
    <property type="molecule type" value="Genomic_DNA"/>
</dbReference>
<feature type="compositionally biased region" description="Basic and acidic residues" evidence="1">
    <location>
        <begin position="26"/>
        <end position="44"/>
    </location>
</feature>
<accession>A0A6J4T2Y5</accession>
<protein>
    <submittedName>
        <fullName evidence="2">Uncharacterized protein</fullName>
    </submittedName>
</protein>
<proteinExistence type="predicted"/>
<name>A0A6J4T2Y5_9ACTN</name>
<dbReference type="AlphaFoldDB" id="A0A6J4T2Y5"/>
<feature type="region of interest" description="Disordered" evidence="1">
    <location>
        <begin position="1"/>
        <end position="44"/>
    </location>
</feature>
<gene>
    <name evidence="2" type="ORF">AVDCRST_MAG69-2508</name>
</gene>
<feature type="non-terminal residue" evidence="2">
    <location>
        <position position="1"/>
    </location>
</feature>
<evidence type="ECO:0000256" key="1">
    <source>
        <dbReference type="SAM" id="MobiDB-lite"/>
    </source>
</evidence>
<evidence type="ECO:0000313" key="2">
    <source>
        <dbReference type="EMBL" id="CAA9511766.1"/>
    </source>
</evidence>
<sequence length="44" mass="5167">ERHEQDRHPRPGQRVDRGVAVAPRRQPQERRHAERRHAADGVPV</sequence>
<feature type="non-terminal residue" evidence="2">
    <location>
        <position position="44"/>
    </location>
</feature>
<reference evidence="2" key="1">
    <citation type="submission" date="2020-02" db="EMBL/GenBank/DDBJ databases">
        <authorList>
            <person name="Meier V. D."/>
        </authorList>
    </citation>
    <scope>NUCLEOTIDE SEQUENCE</scope>
    <source>
        <strain evidence="2">AVDCRST_MAG69</strain>
    </source>
</reference>
<organism evidence="2">
    <name type="scientific">uncultured Solirubrobacteraceae bacterium</name>
    <dbReference type="NCBI Taxonomy" id="1162706"/>
    <lineage>
        <taxon>Bacteria</taxon>
        <taxon>Bacillati</taxon>
        <taxon>Actinomycetota</taxon>
        <taxon>Thermoleophilia</taxon>
        <taxon>Solirubrobacterales</taxon>
        <taxon>Solirubrobacteraceae</taxon>
        <taxon>environmental samples</taxon>
    </lineage>
</organism>